<dbReference type="Gene3D" id="3.90.550.10">
    <property type="entry name" value="Spore Coat Polysaccharide Biosynthesis Protein SpsA, Chain A"/>
    <property type="match status" value="1"/>
</dbReference>
<evidence type="ECO:0000313" key="3">
    <source>
        <dbReference type="Proteomes" id="UP000077763"/>
    </source>
</evidence>
<dbReference type="GO" id="GO:0016758">
    <property type="term" value="F:hexosyltransferase activity"/>
    <property type="evidence" value="ECO:0007669"/>
    <property type="project" value="UniProtKB-ARBA"/>
</dbReference>
<gene>
    <name evidence="2" type="ORF">A1353_12730</name>
</gene>
<dbReference type="InterPro" id="IPR001173">
    <property type="entry name" value="Glyco_trans_2-like"/>
</dbReference>
<feature type="domain" description="Glycosyltransferase 2-like" evidence="1">
    <location>
        <begin position="4"/>
        <end position="114"/>
    </location>
</feature>
<name>A0A177MG61_METMH</name>
<dbReference type="PANTHER" id="PTHR22916">
    <property type="entry name" value="GLYCOSYLTRANSFERASE"/>
    <property type="match status" value="1"/>
</dbReference>
<dbReference type="SUPFAM" id="SSF53448">
    <property type="entry name" value="Nucleotide-diphospho-sugar transferases"/>
    <property type="match status" value="1"/>
</dbReference>
<dbReference type="CDD" id="cd06433">
    <property type="entry name" value="GT_2_WfgS_like"/>
    <property type="match status" value="1"/>
</dbReference>
<protein>
    <submittedName>
        <fullName evidence="2">Glycosyl transferase</fullName>
    </submittedName>
</protein>
<keyword evidence="2" id="KW-0808">Transferase</keyword>
<organism evidence="2 3">
    <name type="scientific">Methylomonas methanica</name>
    <dbReference type="NCBI Taxonomy" id="421"/>
    <lineage>
        <taxon>Bacteria</taxon>
        <taxon>Pseudomonadati</taxon>
        <taxon>Pseudomonadota</taxon>
        <taxon>Gammaproteobacteria</taxon>
        <taxon>Methylococcales</taxon>
        <taxon>Methylococcaceae</taxon>
        <taxon>Methylomonas</taxon>
    </lineage>
</organism>
<comment type="caution">
    <text evidence="2">The sequence shown here is derived from an EMBL/GenBank/DDBJ whole genome shotgun (WGS) entry which is preliminary data.</text>
</comment>
<dbReference type="InterPro" id="IPR029044">
    <property type="entry name" value="Nucleotide-diphossugar_trans"/>
</dbReference>
<accession>A0A177MG61</accession>
<dbReference type="RefSeq" id="WP_064036599.1">
    <property type="nucleotide sequence ID" value="NZ_LUUH01000049.1"/>
</dbReference>
<sequence length="256" mass="29095">MKISIVTVSFNAAEFIQDNLQSVSRQDFNSVEHIVVDGGSNDGTADIVGKFGQHVAKFISEPDRGIYDAMNKGIFMTSGDVIGTLNADDVYADDTILAQVADIFSDPTVDVCYADLLYVDRYDSSKVVRYWTSCNYRSGLFEKGWMPAHPTFFVRRRIYEQFGGFDLRFSRQADFELTMRFLAVNKVKAVYIPKIWIKMRTGGISNNSLIGIIKGNIEAYYACRKNNLRVQMLVFILRKVLSRIPQFFSRPTVPVR</sequence>
<evidence type="ECO:0000259" key="1">
    <source>
        <dbReference type="Pfam" id="PF00535"/>
    </source>
</evidence>
<dbReference type="Pfam" id="PF00535">
    <property type="entry name" value="Glycos_transf_2"/>
    <property type="match status" value="1"/>
</dbReference>
<dbReference type="AlphaFoldDB" id="A0A177MG61"/>
<dbReference type="EMBL" id="LUUH01000049">
    <property type="protein sequence ID" value="OAI04612.1"/>
    <property type="molecule type" value="Genomic_DNA"/>
</dbReference>
<reference evidence="2 3" key="1">
    <citation type="submission" date="2016-03" db="EMBL/GenBank/DDBJ databases">
        <authorList>
            <person name="Ploux O."/>
        </authorList>
    </citation>
    <scope>NUCLEOTIDE SEQUENCE [LARGE SCALE GENOMIC DNA]</scope>
    <source>
        <strain evidence="2 3">R-45371</strain>
    </source>
</reference>
<dbReference type="PANTHER" id="PTHR22916:SF3">
    <property type="entry name" value="UDP-GLCNAC:BETAGAL BETA-1,3-N-ACETYLGLUCOSAMINYLTRANSFERASE-LIKE PROTEIN 1"/>
    <property type="match status" value="1"/>
</dbReference>
<evidence type="ECO:0000313" key="2">
    <source>
        <dbReference type="EMBL" id="OAI04612.1"/>
    </source>
</evidence>
<dbReference type="Proteomes" id="UP000077763">
    <property type="component" value="Unassembled WGS sequence"/>
</dbReference>
<proteinExistence type="predicted"/>